<gene>
    <name evidence="3" type="ORF">CHS0354_028166</name>
</gene>
<feature type="compositionally biased region" description="Polar residues" evidence="1">
    <location>
        <begin position="89"/>
        <end position="110"/>
    </location>
</feature>
<comment type="caution">
    <text evidence="3">The sequence shown here is derived from an EMBL/GenBank/DDBJ whole genome shotgun (WGS) entry which is preliminary data.</text>
</comment>
<keyword evidence="4" id="KW-1185">Reference proteome</keyword>
<evidence type="ECO:0000313" key="4">
    <source>
        <dbReference type="Proteomes" id="UP001195483"/>
    </source>
</evidence>
<feature type="region of interest" description="Disordered" evidence="1">
    <location>
        <begin position="89"/>
        <end position="225"/>
    </location>
</feature>
<feature type="compositionally biased region" description="Low complexity" evidence="1">
    <location>
        <begin position="182"/>
        <end position="195"/>
    </location>
</feature>
<feature type="compositionally biased region" description="Polar residues" evidence="1">
    <location>
        <begin position="124"/>
        <end position="136"/>
    </location>
</feature>
<keyword evidence="2" id="KW-0472">Membrane</keyword>
<feature type="transmembrane region" description="Helical" evidence="2">
    <location>
        <begin position="12"/>
        <end position="36"/>
    </location>
</feature>
<dbReference type="EMBL" id="JAEAOA010001692">
    <property type="protein sequence ID" value="KAK3610767.1"/>
    <property type="molecule type" value="Genomic_DNA"/>
</dbReference>
<keyword evidence="2" id="KW-1133">Transmembrane helix</keyword>
<accession>A0AAE0TI56</accession>
<feature type="transmembrane region" description="Helical" evidence="2">
    <location>
        <begin position="56"/>
        <end position="81"/>
    </location>
</feature>
<proteinExistence type="predicted"/>
<protein>
    <submittedName>
        <fullName evidence="3">Uncharacterized protein</fullName>
    </submittedName>
</protein>
<keyword evidence="2" id="KW-0812">Transmembrane</keyword>
<dbReference type="Proteomes" id="UP001195483">
    <property type="component" value="Unassembled WGS sequence"/>
</dbReference>
<feature type="compositionally biased region" description="Basic residues" evidence="1">
    <location>
        <begin position="138"/>
        <end position="149"/>
    </location>
</feature>
<dbReference type="AlphaFoldDB" id="A0AAE0TI56"/>
<organism evidence="3 4">
    <name type="scientific">Potamilus streckersoni</name>
    <dbReference type="NCBI Taxonomy" id="2493646"/>
    <lineage>
        <taxon>Eukaryota</taxon>
        <taxon>Metazoa</taxon>
        <taxon>Spiralia</taxon>
        <taxon>Lophotrochozoa</taxon>
        <taxon>Mollusca</taxon>
        <taxon>Bivalvia</taxon>
        <taxon>Autobranchia</taxon>
        <taxon>Heteroconchia</taxon>
        <taxon>Palaeoheterodonta</taxon>
        <taxon>Unionida</taxon>
        <taxon>Unionoidea</taxon>
        <taxon>Unionidae</taxon>
        <taxon>Ambleminae</taxon>
        <taxon>Lampsilini</taxon>
        <taxon>Potamilus</taxon>
    </lineage>
</organism>
<reference evidence="3" key="1">
    <citation type="journal article" date="2021" name="Genome Biol. Evol.">
        <title>A High-Quality Reference Genome for a Parasitic Bivalve with Doubly Uniparental Inheritance (Bivalvia: Unionida).</title>
        <authorList>
            <person name="Smith C.H."/>
        </authorList>
    </citation>
    <scope>NUCLEOTIDE SEQUENCE</scope>
    <source>
        <strain evidence="3">CHS0354</strain>
    </source>
</reference>
<feature type="compositionally biased region" description="Polar residues" evidence="1">
    <location>
        <begin position="213"/>
        <end position="225"/>
    </location>
</feature>
<reference evidence="3" key="2">
    <citation type="journal article" date="2021" name="Genome Biol. Evol.">
        <title>Developing a high-quality reference genome for a parasitic bivalve with doubly uniparental inheritance (Bivalvia: Unionida).</title>
        <authorList>
            <person name="Smith C.H."/>
        </authorList>
    </citation>
    <scope>NUCLEOTIDE SEQUENCE</scope>
    <source>
        <strain evidence="3">CHS0354</strain>
        <tissue evidence="3">Mantle</tissue>
    </source>
</reference>
<evidence type="ECO:0000313" key="3">
    <source>
        <dbReference type="EMBL" id="KAK3610767.1"/>
    </source>
</evidence>
<evidence type="ECO:0000256" key="2">
    <source>
        <dbReference type="SAM" id="Phobius"/>
    </source>
</evidence>
<reference evidence="3" key="3">
    <citation type="submission" date="2023-05" db="EMBL/GenBank/DDBJ databases">
        <authorList>
            <person name="Smith C.H."/>
        </authorList>
    </citation>
    <scope>NUCLEOTIDE SEQUENCE</scope>
    <source>
        <strain evidence="3">CHS0354</strain>
        <tissue evidence="3">Mantle</tissue>
    </source>
</reference>
<name>A0AAE0TI56_9BIVA</name>
<sequence>MPSMHGESAQCCLCFVGVFLFLGGVLMLATGISLILNYGVSRDILLPTVQSEEDKRIVGIALTCFGAVCMAISILVSIIYLCSKTKSNSRVAPDNISQAPSTNRKVSTPDPSRLPSASKAKPQHVTNVPGSATISQRTKTKKKKRHLRTRGNFVGKLAGIQEADSVSRKAVEGSTNDPDEYSVSNERSRSGSVSSAMTADDGKPRKDYLPNLHNRSSMQSRQSLDSASTFDDSFYSQMFEKTLPASKVTDKALRTNNFNQSNHGAHGVQTRQGTNTASFQNEAFEDDTTATNGNTLSANKLMINQGHLGIVTSPLEQYVTVTSSVGDMGESHSRNNLNDSWAPLTKIPYLGNNENEASVTEDSVNRLTIPSWGQEDSGFQVQTPHSDTLSLI</sequence>
<evidence type="ECO:0000256" key="1">
    <source>
        <dbReference type="SAM" id="MobiDB-lite"/>
    </source>
</evidence>